<dbReference type="InterPro" id="IPR037923">
    <property type="entry name" value="HTH-like"/>
</dbReference>
<reference evidence="5 6" key="1">
    <citation type="submission" date="2016-10" db="EMBL/GenBank/DDBJ databases">
        <authorList>
            <person name="de Groot N.N."/>
        </authorList>
    </citation>
    <scope>NUCLEOTIDE SEQUENCE [LARGE SCALE GENOMIC DNA]</scope>
    <source>
        <strain evidence="5 6">DSM 2179</strain>
    </source>
</reference>
<evidence type="ECO:0000256" key="2">
    <source>
        <dbReference type="ARBA" id="ARBA00023125"/>
    </source>
</evidence>
<dbReference type="SUPFAM" id="SSF51215">
    <property type="entry name" value="Regulatory protein AraC"/>
    <property type="match status" value="1"/>
</dbReference>
<keyword evidence="2 5" id="KW-0238">DNA-binding</keyword>
<dbReference type="SMART" id="SM00342">
    <property type="entry name" value="HTH_ARAC"/>
    <property type="match status" value="1"/>
</dbReference>
<name>A0A1H7CBY2_9FIRM</name>
<evidence type="ECO:0000256" key="3">
    <source>
        <dbReference type="ARBA" id="ARBA00023163"/>
    </source>
</evidence>
<accession>A0A1H7CBY2</accession>
<feature type="domain" description="HTH araC/xylS-type" evidence="4">
    <location>
        <begin position="170"/>
        <end position="268"/>
    </location>
</feature>
<keyword evidence="1" id="KW-0805">Transcription regulation</keyword>
<dbReference type="InterPro" id="IPR018060">
    <property type="entry name" value="HTH_AraC"/>
</dbReference>
<evidence type="ECO:0000313" key="5">
    <source>
        <dbReference type="EMBL" id="SEJ84602.1"/>
    </source>
</evidence>
<dbReference type="AlphaFoldDB" id="A0A1H7CBY2"/>
<dbReference type="Pfam" id="PF02311">
    <property type="entry name" value="AraC_binding"/>
    <property type="match status" value="1"/>
</dbReference>
<dbReference type="SUPFAM" id="SSF46689">
    <property type="entry name" value="Homeodomain-like"/>
    <property type="match status" value="2"/>
</dbReference>
<keyword evidence="3" id="KW-0804">Transcription</keyword>
<dbReference type="PANTHER" id="PTHR43280:SF30">
    <property type="entry name" value="MMSAB OPERON REGULATORY PROTEIN"/>
    <property type="match status" value="1"/>
</dbReference>
<dbReference type="EMBL" id="FNZK01000019">
    <property type="protein sequence ID" value="SEJ84602.1"/>
    <property type="molecule type" value="Genomic_DNA"/>
</dbReference>
<gene>
    <name evidence="5" type="ORF">SAMN05660742_11968</name>
</gene>
<dbReference type="Proteomes" id="UP000199662">
    <property type="component" value="Unassembled WGS sequence"/>
</dbReference>
<proteinExistence type="predicted"/>
<dbReference type="InterPro" id="IPR009057">
    <property type="entry name" value="Homeodomain-like_sf"/>
</dbReference>
<evidence type="ECO:0000313" key="6">
    <source>
        <dbReference type="Proteomes" id="UP000199662"/>
    </source>
</evidence>
<dbReference type="Gene3D" id="1.10.10.60">
    <property type="entry name" value="Homeodomain-like"/>
    <property type="match status" value="2"/>
</dbReference>
<dbReference type="PROSITE" id="PS01124">
    <property type="entry name" value="HTH_ARAC_FAMILY_2"/>
    <property type="match status" value="1"/>
</dbReference>
<dbReference type="STRING" id="84035.SAMN05660742_11968"/>
<dbReference type="PANTHER" id="PTHR43280">
    <property type="entry name" value="ARAC-FAMILY TRANSCRIPTIONAL REGULATOR"/>
    <property type="match status" value="1"/>
</dbReference>
<dbReference type="RefSeq" id="WP_091834208.1">
    <property type="nucleotide sequence ID" value="NZ_FNZK01000019.1"/>
</dbReference>
<dbReference type="Gene3D" id="2.60.120.280">
    <property type="entry name" value="Regulatory protein AraC"/>
    <property type="match status" value="1"/>
</dbReference>
<dbReference type="InterPro" id="IPR003313">
    <property type="entry name" value="AraC-bd"/>
</dbReference>
<dbReference type="GO" id="GO:0003700">
    <property type="term" value="F:DNA-binding transcription factor activity"/>
    <property type="evidence" value="ECO:0007669"/>
    <property type="project" value="InterPro"/>
</dbReference>
<sequence length="281" mass="33133">MRGEFQEFTAQSNLSRSLTLYYGGWEHCSASHAFGPAIRQHYLLHYIVSGKGSYYVHNKCYQLKQNDAFLICPGESTFYKADDSDPWKYCWISFDGYEAADILKRCSLSKSALIFHDKSNGKLQNSLLDLIYHYENFNNNEYSTLSQLYQCFSYMLEQVSHINEKSAYVEAAIDYIYHNYSYNIKITDIAKHVNLDRTYLYRLFKDSYTISPQQYLLQFRLQVAVNMLETTDINITEISYSCGFKDTPTFCKHFKKFYCDTPLRYRKEKHIALEIEKNLNQ</sequence>
<evidence type="ECO:0000259" key="4">
    <source>
        <dbReference type="PROSITE" id="PS01124"/>
    </source>
</evidence>
<organism evidence="5 6">
    <name type="scientific">Propionispira arboris</name>
    <dbReference type="NCBI Taxonomy" id="84035"/>
    <lineage>
        <taxon>Bacteria</taxon>
        <taxon>Bacillati</taxon>
        <taxon>Bacillota</taxon>
        <taxon>Negativicutes</taxon>
        <taxon>Selenomonadales</taxon>
        <taxon>Selenomonadaceae</taxon>
        <taxon>Propionispira</taxon>
    </lineage>
</organism>
<evidence type="ECO:0000256" key="1">
    <source>
        <dbReference type="ARBA" id="ARBA00023015"/>
    </source>
</evidence>
<dbReference type="GO" id="GO:0043565">
    <property type="term" value="F:sequence-specific DNA binding"/>
    <property type="evidence" value="ECO:0007669"/>
    <property type="project" value="InterPro"/>
</dbReference>
<protein>
    <submittedName>
        <fullName evidence="5">AraC-type DNA-binding protein</fullName>
    </submittedName>
</protein>
<dbReference type="CDD" id="cd06986">
    <property type="entry name" value="cupin_MmsR-like_N"/>
    <property type="match status" value="1"/>
</dbReference>
<keyword evidence="6" id="KW-1185">Reference proteome</keyword>
<dbReference type="Pfam" id="PF12833">
    <property type="entry name" value="HTH_18"/>
    <property type="match status" value="1"/>
</dbReference>